<keyword evidence="3" id="KW-0597">Phosphoprotein</keyword>
<dbReference type="AlphaFoldDB" id="A0A9P0A0R4"/>
<comment type="subcellular location">
    <subcellularLocation>
        <location evidence="1">Nucleus</location>
        <location evidence="1">Nucleolus</location>
    </subcellularLocation>
</comment>
<evidence type="ECO:0000256" key="1">
    <source>
        <dbReference type="ARBA" id="ARBA00004604"/>
    </source>
</evidence>
<evidence type="ECO:0000313" key="14">
    <source>
        <dbReference type="Proteomes" id="UP001152759"/>
    </source>
</evidence>
<keyword evidence="5" id="KW-0677">Repeat</keyword>
<feature type="region of interest" description="Disordered" evidence="12">
    <location>
        <begin position="49"/>
        <end position="93"/>
    </location>
</feature>
<dbReference type="KEGG" id="btab:109043070"/>
<evidence type="ECO:0000256" key="5">
    <source>
        <dbReference type="ARBA" id="ARBA00022737"/>
    </source>
</evidence>
<dbReference type="InterPro" id="IPR015943">
    <property type="entry name" value="WD40/YVTN_repeat-like_dom_sf"/>
</dbReference>
<reference evidence="13" key="1">
    <citation type="submission" date="2021-12" db="EMBL/GenBank/DDBJ databases">
        <authorList>
            <person name="King R."/>
        </authorList>
    </citation>
    <scope>NUCLEOTIDE SEQUENCE</scope>
</reference>
<organism evidence="13 14">
    <name type="scientific">Bemisia tabaci</name>
    <name type="common">Sweetpotato whitefly</name>
    <name type="synonym">Aleurodes tabaci</name>
    <dbReference type="NCBI Taxonomy" id="7038"/>
    <lineage>
        <taxon>Eukaryota</taxon>
        <taxon>Metazoa</taxon>
        <taxon>Ecdysozoa</taxon>
        <taxon>Arthropoda</taxon>
        <taxon>Hexapoda</taxon>
        <taxon>Insecta</taxon>
        <taxon>Pterygota</taxon>
        <taxon>Neoptera</taxon>
        <taxon>Paraneoptera</taxon>
        <taxon>Hemiptera</taxon>
        <taxon>Sternorrhyncha</taxon>
        <taxon>Aleyrodoidea</taxon>
        <taxon>Aleyrodidae</taxon>
        <taxon>Aleyrodinae</taxon>
        <taxon>Bemisia</taxon>
    </lineage>
</organism>
<accession>A0A9P0A0R4</accession>
<keyword evidence="14" id="KW-1185">Reference proteome</keyword>
<evidence type="ECO:0000256" key="4">
    <source>
        <dbReference type="ARBA" id="ARBA00022574"/>
    </source>
</evidence>
<dbReference type="InterPro" id="IPR045161">
    <property type="entry name" value="Utp18"/>
</dbReference>
<evidence type="ECO:0000256" key="6">
    <source>
        <dbReference type="ARBA" id="ARBA00023242"/>
    </source>
</evidence>
<dbReference type="PROSITE" id="PS50082">
    <property type="entry name" value="WD_REPEATS_2"/>
    <property type="match status" value="1"/>
</dbReference>
<evidence type="ECO:0000256" key="12">
    <source>
        <dbReference type="SAM" id="MobiDB-lite"/>
    </source>
</evidence>
<dbReference type="GO" id="GO:0034388">
    <property type="term" value="C:Pwp2p-containing subcomplex of 90S preribosome"/>
    <property type="evidence" value="ECO:0007669"/>
    <property type="project" value="TreeGrafter"/>
</dbReference>
<feature type="region of interest" description="Disordered" evidence="12">
    <location>
        <begin position="1"/>
        <end position="26"/>
    </location>
</feature>
<name>A0A9P0A0R4_BEMTA</name>
<proteinExistence type="inferred from homology"/>
<feature type="region of interest" description="Disordered" evidence="12">
    <location>
        <begin position="135"/>
        <end position="160"/>
    </location>
</feature>
<dbReference type="PANTHER" id="PTHR18359:SF0">
    <property type="entry name" value="U3 SMALL NUCLEOLAR RNA-ASSOCIATED PROTEIN 18 HOMOLOG"/>
    <property type="match status" value="1"/>
</dbReference>
<evidence type="ECO:0000256" key="7">
    <source>
        <dbReference type="ARBA" id="ARBA00025767"/>
    </source>
</evidence>
<dbReference type="Proteomes" id="UP001152759">
    <property type="component" value="Chromosome 1"/>
</dbReference>
<feature type="compositionally biased region" description="Acidic residues" evidence="12">
    <location>
        <begin position="145"/>
        <end position="155"/>
    </location>
</feature>
<dbReference type="InterPro" id="IPR036322">
    <property type="entry name" value="WD40_repeat_dom_sf"/>
</dbReference>
<keyword evidence="2" id="KW-0698">rRNA processing</keyword>
<dbReference type="Gene3D" id="2.130.10.10">
    <property type="entry name" value="YVTN repeat-like/Quinoprotein amine dehydrogenase"/>
    <property type="match status" value="1"/>
</dbReference>
<dbReference type="GO" id="GO:0006364">
    <property type="term" value="P:rRNA processing"/>
    <property type="evidence" value="ECO:0007669"/>
    <property type="project" value="UniProtKB-KW"/>
</dbReference>
<dbReference type="SMART" id="SM00320">
    <property type="entry name" value="WD40"/>
    <property type="match status" value="4"/>
</dbReference>
<evidence type="ECO:0000256" key="3">
    <source>
        <dbReference type="ARBA" id="ARBA00022553"/>
    </source>
</evidence>
<dbReference type="InterPro" id="IPR001680">
    <property type="entry name" value="WD40_rpt"/>
</dbReference>
<evidence type="ECO:0000256" key="10">
    <source>
        <dbReference type="ARBA" id="ARBA00075773"/>
    </source>
</evidence>
<dbReference type="FunFam" id="2.130.10.10:FF:000121">
    <property type="entry name" value="U3 small nucleolar RNA-associated protein 18 homolog"/>
    <property type="match status" value="1"/>
</dbReference>
<dbReference type="GO" id="GO:0032040">
    <property type="term" value="C:small-subunit processome"/>
    <property type="evidence" value="ECO:0007669"/>
    <property type="project" value="TreeGrafter"/>
</dbReference>
<evidence type="ECO:0000256" key="11">
    <source>
        <dbReference type="PROSITE-ProRule" id="PRU00221"/>
    </source>
</evidence>
<evidence type="ECO:0000313" key="13">
    <source>
        <dbReference type="EMBL" id="CAH0381874.1"/>
    </source>
</evidence>
<keyword evidence="6" id="KW-0539">Nucleus</keyword>
<dbReference type="SUPFAM" id="SSF50978">
    <property type="entry name" value="WD40 repeat-like"/>
    <property type="match status" value="1"/>
</dbReference>
<dbReference type="PANTHER" id="PTHR18359">
    <property type="entry name" value="WD-REPEAT PROTEIN-RELATED"/>
    <property type="match status" value="1"/>
</dbReference>
<gene>
    <name evidence="13" type="ORF">BEMITA_LOCUS1479</name>
</gene>
<evidence type="ECO:0000256" key="8">
    <source>
        <dbReference type="ARBA" id="ARBA00058527"/>
    </source>
</evidence>
<comment type="function">
    <text evidence="8">Part of the small subunit (SSU) processome, first precursor of the small eukaryotic ribosomal subunit. During the assembly of the SSU processome in the nucleolus, many ribosome biogenesis factors, an RNA chaperone and ribosomal proteins associate with the nascent pre-rRNA and work in concert to generate RNA folding, modifications, rearrangements and cleavage as well as targeted degradation of pre-ribosomal RNA by the RNA exosome. Involved in nucleolar processing of pre-18S ribosomal RNA.</text>
</comment>
<sequence length="497" mass="55519">MAKVSEPVKQKKRHAKSPPAFTSKKKKIRYLINDDTIPDKEEEERLEKFLFDETPNLSDDDEPTPMSVSPVEAAKKTSSSKKREPAWHDEDDEVKVEAVSKTTRRSLTMKGKSGDPYYDMLKKKFEAIVGTPSWARLPSERDDQEKDSDNEEETGSDLKRRCGNMISSKSAHLPKGKIAIKELTDLNRDSNYIEGRNIEAVEFHTSSSVALVAGAGSIASIFHVDGRDNAKLQSIRFERFPIQCAHFTRDGEQFIVGSQHGGHFYCYDMVSGKTLHVPMHHALEQTSMKNFVMSPDGKYIVVCGKFGNIHFLSSRSKEFLFTLKMNGNVGAVCFNSEGSSLYSHGDEGEVYIWDVASRRCVRRFYDEGCIKGKSIAMSPNDQLLATGSSVGTVNIYKLPISSNNPTPIKTVMNLVTSITILKFNASSEILAMASGDKPNALKLVHFPSLTVFSNFPAMDTYIKLPFALDFSPSSGYLAVGNNRSKVKLFRLNHFKNY</sequence>
<evidence type="ECO:0000256" key="9">
    <source>
        <dbReference type="ARBA" id="ARBA00074442"/>
    </source>
</evidence>
<dbReference type="EMBL" id="OU963862">
    <property type="protein sequence ID" value="CAH0381874.1"/>
    <property type="molecule type" value="Genomic_DNA"/>
</dbReference>
<comment type="similarity">
    <text evidence="7">Belongs to the WD repeat UTP18 family.</text>
</comment>
<feature type="repeat" description="WD" evidence="11">
    <location>
        <begin position="322"/>
        <end position="363"/>
    </location>
</feature>
<protein>
    <recommendedName>
        <fullName evidence="9">U3 small nucleolar RNA-associated protein 18 homolog</fullName>
    </recommendedName>
    <alternativeName>
        <fullName evidence="10">WD repeat-containing protein 50</fullName>
    </alternativeName>
</protein>
<keyword evidence="4 11" id="KW-0853">WD repeat</keyword>
<evidence type="ECO:0000256" key="2">
    <source>
        <dbReference type="ARBA" id="ARBA00022552"/>
    </source>
</evidence>